<proteinExistence type="predicted"/>
<reference evidence="3" key="1">
    <citation type="submission" date="2020-12" db="EMBL/GenBank/DDBJ databases">
        <title>Methylobrevis albus sp. nov., isolated from fresh water lack sediment.</title>
        <authorList>
            <person name="Zou Q."/>
        </authorList>
    </citation>
    <scope>NUCLEOTIDE SEQUENCE</scope>
    <source>
        <strain evidence="3">L22</strain>
    </source>
</reference>
<feature type="domain" description="Polysaccharide pyruvyl transferase" evidence="2">
    <location>
        <begin position="106"/>
        <end position="236"/>
    </location>
</feature>
<accession>A0A931I2E6</accession>
<organism evidence="3 4">
    <name type="scientific">Methylobrevis albus</name>
    <dbReference type="NCBI Taxonomy" id="2793297"/>
    <lineage>
        <taxon>Bacteria</taxon>
        <taxon>Pseudomonadati</taxon>
        <taxon>Pseudomonadota</taxon>
        <taxon>Alphaproteobacteria</taxon>
        <taxon>Hyphomicrobiales</taxon>
        <taxon>Pleomorphomonadaceae</taxon>
        <taxon>Methylobrevis</taxon>
    </lineage>
</organism>
<keyword evidence="3" id="KW-0808">Transferase</keyword>
<keyword evidence="4" id="KW-1185">Reference proteome</keyword>
<protein>
    <submittedName>
        <fullName evidence="3">Polysaccharide pyruvyl transferase family protein</fullName>
    </submittedName>
</protein>
<gene>
    <name evidence="3" type="ORF">I5731_07420</name>
</gene>
<dbReference type="Proteomes" id="UP000631694">
    <property type="component" value="Unassembled WGS sequence"/>
</dbReference>
<comment type="caution">
    <text evidence="3">The sequence shown here is derived from an EMBL/GenBank/DDBJ whole genome shotgun (WGS) entry which is preliminary data.</text>
</comment>
<dbReference type="RefSeq" id="WP_197310731.1">
    <property type="nucleotide sequence ID" value="NZ_JADZLT010000049.1"/>
</dbReference>
<name>A0A931I2E6_9HYPH</name>
<feature type="compositionally biased region" description="Low complexity" evidence="1">
    <location>
        <begin position="341"/>
        <end position="351"/>
    </location>
</feature>
<dbReference type="Pfam" id="PF04230">
    <property type="entry name" value="PS_pyruv_trans"/>
    <property type="match status" value="1"/>
</dbReference>
<evidence type="ECO:0000259" key="2">
    <source>
        <dbReference type="Pfam" id="PF04230"/>
    </source>
</evidence>
<dbReference type="EMBL" id="JADZLT010000049">
    <property type="protein sequence ID" value="MBH0237643.1"/>
    <property type="molecule type" value="Genomic_DNA"/>
</dbReference>
<dbReference type="AlphaFoldDB" id="A0A931I2E6"/>
<evidence type="ECO:0000256" key="1">
    <source>
        <dbReference type="SAM" id="MobiDB-lite"/>
    </source>
</evidence>
<dbReference type="InterPro" id="IPR007345">
    <property type="entry name" value="Polysacch_pyruvyl_Trfase"/>
</dbReference>
<evidence type="ECO:0000313" key="3">
    <source>
        <dbReference type="EMBL" id="MBH0237643.1"/>
    </source>
</evidence>
<evidence type="ECO:0000313" key="4">
    <source>
        <dbReference type="Proteomes" id="UP000631694"/>
    </source>
</evidence>
<sequence>MDQTFTRIADDAGHVPLSWVAADSSNTYVNLGDALSPVMVALLSGRDVRHVGHKSSKPRMAAVGTIAHSFEGGEVHVWGTGSSRWRNPIAVGQKRIPFHPTPSTRFRVHATRGPIGRQLLGEENAVGAPVYGDPVWLLPRFYPAPTEKKWDLGVIVHLADLTNREKTVSVRPEHLRYVVPPEFEGSVRLINTITDVSAAAMRGKLDEILSCRRLVSTSLHGMVFAESYGIPCLYFSPRGRNDGLTTIELDPDGTLDLRITDLYRGLGRTAIPAYSQPRRSHTDWAALMGAIDRAWEPTPFDADPLAERSPLPLAPVTAPAGGTVFDLPLIRDLPYGHGPKRAPVAAEGAPEAPRRKRSLLRTLLSR</sequence>
<feature type="region of interest" description="Disordered" evidence="1">
    <location>
        <begin position="340"/>
        <end position="366"/>
    </location>
</feature>
<dbReference type="GO" id="GO:0016740">
    <property type="term" value="F:transferase activity"/>
    <property type="evidence" value="ECO:0007669"/>
    <property type="project" value="UniProtKB-KW"/>
</dbReference>